<feature type="region of interest" description="Disordered" evidence="2">
    <location>
        <begin position="237"/>
        <end position="304"/>
    </location>
</feature>
<feature type="compositionally biased region" description="Basic and acidic residues" evidence="2">
    <location>
        <begin position="241"/>
        <end position="254"/>
    </location>
</feature>
<gene>
    <name evidence="5" type="ORF">STHAL_23975</name>
</gene>
<keyword evidence="6" id="KW-1185">Reference proteome</keyword>
<evidence type="ECO:0000313" key="5">
    <source>
        <dbReference type="EMBL" id="MBV7672511.1"/>
    </source>
</evidence>
<evidence type="ECO:0000259" key="4">
    <source>
        <dbReference type="Pfam" id="PF22622"/>
    </source>
</evidence>
<evidence type="ECO:0000313" key="6">
    <source>
        <dbReference type="Proteomes" id="UP000735541"/>
    </source>
</evidence>
<evidence type="ECO:0000259" key="3">
    <source>
        <dbReference type="Pfam" id="PF01575"/>
    </source>
</evidence>
<dbReference type="SUPFAM" id="SSF54637">
    <property type="entry name" value="Thioesterase/thiol ester dehydrase-isomerase"/>
    <property type="match status" value="2"/>
</dbReference>
<organism evidence="5 6">
    <name type="scientific">Streptomyces halstedii</name>
    <dbReference type="NCBI Taxonomy" id="1944"/>
    <lineage>
        <taxon>Bacteria</taxon>
        <taxon>Bacillati</taxon>
        <taxon>Actinomycetota</taxon>
        <taxon>Actinomycetes</taxon>
        <taxon>Kitasatosporales</taxon>
        <taxon>Streptomycetaceae</taxon>
        <taxon>Streptomyces</taxon>
    </lineage>
</organism>
<comment type="similarity">
    <text evidence="1">Belongs to the enoyl-CoA hydratase/isomerase family.</text>
</comment>
<dbReference type="Gene3D" id="3.10.129.10">
    <property type="entry name" value="Hotdog Thioesterase"/>
    <property type="match status" value="1"/>
</dbReference>
<dbReference type="InterPro" id="IPR054357">
    <property type="entry name" value="MFE-2_N"/>
</dbReference>
<reference evidence="5 6" key="1">
    <citation type="submission" date="2021-07" db="EMBL/GenBank/DDBJ databases">
        <title>Sequencing Streptomyces halstedii LGO-A4 genome an citrus endophytic actinomycete.</title>
        <authorList>
            <person name="Samborskyy M."/>
            <person name="Scott N."/>
            <person name="Deglau R."/>
            <person name="Dickens S."/>
            <person name="Oliveira L.G."/>
        </authorList>
    </citation>
    <scope>NUCLEOTIDE SEQUENCE [LARGE SCALE GENOMIC DNA]</scope>
    <source>
        <strain evidence="5 6">LGO-A4</strain>
    </source>
</reference>
<name>A0ABS6TW57_STRHA</name>
<evidence type="ECO:0000256" key="1">
    <source>
        <dbReference type="ARBA" id="ARBA00005254"/>
    </source>
</evidence>
<evidence type="ECO:0000256" key="2">
    <source>
        <dbReference type="SAM" id="MobiDB-lite"/>
    </source>
</evidence>
<feature type="domain" description="Peroxisomal multifunctional enzyme type 2-like N-terminal" evidence="4">
    <location>
        <begin position="18"/>
        <end position="116"/>
    </location>
</feature>
<accession>A0ABS6TW57</accession>
<feature type="domain" description="MaoC-like" evidence="3">
    <location>
        <begin position="146"/>
        <end position="245"/>
    </location>
</feature>
<dbReference type="PANTHER" id="PTHR13078:SF56">
    <property type="entry name" value="PEROXISOMAL MULTIFUNCTIONAL ENZYME TYPE 2"/>
    <property type="match status" value="1"/>
</dbReference>
<dbReference type="EMBL" id="JAHUVW010000001">
    <property type="protein sequence ID" value="MBV7672511.1"/>
    <property type="molecule type" value="Genomic_DNA"/>
</dbReference>
<dbReference type="Pfam" id="PF22622">
    <property type="entry name" value="MFE-2_hydrat-2_N"/>
    <property type="match status" value="1"/>
</dbReference>
<dbReference type="Pfam" id="PF01575">
    <property type="entry name" value="MaoC_dehydratas"/>
    <property type="match status" value="1"/>
</dbReference>
<dbReference type="InterPro" id="IPR002539">
    <property type="entry name" value="MaoC-like_dom"/>
</dbReference>
<dbReference type="InterPro" id="IPR029069">
    <property type="entry name" value="HotDog_dom_sf"/>
</dbReference>
<dbReference type="Proteomes" id="UP000735541">
    <property type="component" value="Unassembled WGS sequence"/>
</dbReference>
<proteinExistence type="inferred from homology"/>
<sequence>MTPSPWQGRALGTRTVSWTARDAILYALAVGAPADRLDLVYEERLRVLPTFALTLAQWAPDALGTLGAFDVTTAVHGSQRLLVRRPLEPEGELTTTARVARVLDKGSAAVFDVEVTCPSFTATWSVFAPGVGGFGGDRGPSAPRRPDGPAGHTLTVATHARQAALYRLLGDRHAMHIDPGAARAAGMPRPFLHGLCTLAASLLPLADALGAHPAALVELDARFAAPVFPGDRLTLRGWTTDGDRADGDRADQDRTGPNARGGTAVRFEASADDGRTVLSGARARFAPGVPNLPDLPDQKEQHDA</sequence>
<protein>
    <submittedName>
        <fullName evidence="5">MaoC family dehydratase N-terminal domain-containing protein</fullName>
    </submittedName>
</protein>
<dbReference type="PANTHER" id="PTHR13078">
    <property type="entry name" value="PEROXISOMAL MULTIFUNCTIONAL ENZYME TYPE 2-RELATED"/>
    <property type="match status" value="1"/>
</dbReference>
<comment type="caution">
    <text evidence="5">The sequence shown here is derived from an EMBL/GenBank/DDBJ whole genome shotgun (WGS) entry which is preliminary data.</text>
</comment>
<dbReference type="RefSeq" id="WP_228871388.1">
    <property type="nucleotide sequence ID" value="NZ_JAHUVW010000001.1"/>
</dbReference>